<keyword evidence="3" id="KW-1185">Reference proteome</keyword>
<dbReference type="EMBL" id="CP115168">
    <property type="protein sequence ID" value="WDA60785.1"/>
    <property type="molecule type" value="Genomic_DNA"/>
</dbReference>
<reference evidence="2 3" key="1">
    <citation type="submission" date="2022-12" db="EMBL/GenBank/DDBJ databases">
        <title>Genome Sequence of Deinococcus aquaticus Type Strain PB314.</title>
        <authorList>
            <person name="Albert C."/>
            <person name="Hill J."/>
            <person name="Boren L."/>
            <person name="Scholz-Ng S."/>
            <person name="Fatema N."/>
            <person name="Grosso R."/>
            <person name="Soboslay E."/>
            <person name="Tuohy J."/>
        </authorList>
    </citation>
    <scope>NUCLEOTIDE SEQUENCE [LARGE SCALE GENOMIC DNA]</scope>
    <source>
        <strain evidence="2 3">PB-314</strain>
        <plasmid evidence="2 3">pDATS03</plasmid>
    </source>
</reference>
<dbReference type="RefSeq" id="WP_273991529.1">
    <property type="nucleotide sequence ID" value="NZ_BAABQT010000027.1"/>
</dbReference>
<evidence type="ECO:0000256" key="1">
    <source>
        <dbReference type="SAM" id="MobiDB-lite"/>
    </source>
</evidence>
<sequence length="395" mass="44725">MTTPFWGDWQDAFTTLRHEQGEWWIVTPFLTRTDLINEPSQTRVLTTLSNHKLATNDIQSAAQERTLDALSFLLDHNVEVRLLPDLHAKVYLRRTPAGAVGFHGSANLTSKALSNHEVMSGPVPFGSEFLDHLDALWDRAKPLKHIHLQEARDQARQAREQLAAFAGLVPGVSVFVLDREYGLGSFALTNRRLRLPPNEQQNGYSPARVDFIHRDRTRSITQLVSRRIEQLRQPRRAAPPLATWLTHTTNMFAVRADDVRQVRSALTSIQEEVQAASMKLARDNPELLTDFLHRLQTWMDDRSVDTSIQQEIERDARDAYREVILGGEVQLRYSELAAQWPAVDHPWRPLFTAMVEQTQVPFLDSIVASSRSQQGNGASPAPCETTAEGAPDEHR</sequence>
<dbReference type="Proteomes" id="UP001217044">
    <property type="component" value="Plasmid pDATS03"/>
</dbReference>
<evidence type="ECO:0000313" key="2">
    <source>
        <dbReference type="EMBL" id="WDA60785.1"/>
    </source>
</evidence>
<protein>
    <recommendedName>
        <fullName evidence="4">Phospholipase D-like domain-containing protein</fullName>
    </recommendedName>
</protein>
<organism evidence="2 3">
    <name type="scientific">Deinococcus aquaticus</name>
    <dbReference type="NCBI Taxonomy" id="328692"/>
    <lineage>
        <taxon>Bacteria</taxon>
        <taxon>Thermotogati</taxon>
        <taxon>Deinococcota</taxon>
        <taxon>Deinococci</taxon>
        <taxon>Deinococcales</taxon>
        <taxon>Deinococcaceae</taxon>
        <taxon>Deinococcus</taxon>
    </lineage>
</organism>
<accession>A0ABY7V7J3</accession>
<keyword evidence="2" id="KW-0614">Plasmid</keyword>
<geneLocation type="plasmid" evidence="2 3">
    <name>pDATS03</name>
</geneLocation>
<proteinExistence type="predicted"/>
<dbReference type="Gene3D" id="3.30.870.10">
    <property type="entry name" value="Endonuclease Chain A"/>
    <property type="match status" value="1"/>
</dbReference>
<name>A0ABY7V7J3_9DEIO</name>
<gene>
    <name evidence="2" type="ORF">M8445_17930</name>
</gene>
<feature type="region of interest" description="Disordered" evidence="1">
    <location>
        <begin position="370"/>
        <end position="395"/>
    </location>
</feature>
<evidence type="ECO:0008006" key="4">
    <source>
        <dbReference type="Google" id="ProtNLM"/>
    </source>
</evidence>
<evidence type="ECO:0000313" key="3">
    <source>
        <dbReference type="Proteomes" id="UP001217044"/>
    </source>
</evidence>